<dbReference type="RefSeq" id="YP_003359149.1">
    <property type="nucleotide sequence ID" value="NC_013698.1"/>
</dbReference>
<keyword evidence="2" id="KW-1185">Reference proteome</keyword>
<dbReference type="Proteomes" id="UP000002628">
    <property type="component" value="Segment"/>
</dbReference>
<accession>D0U242</accession>
<evidence type="ECO:0000313" key="1">
    <source>
        <dbReference type="EMBL" id="ACY35952.1"/>
    </source>
</evidence>
<dbReference type="GeneID" id="8684242"/>
<proteinExistence type="predicted"/>
<dbReference type="EMBL" id="GQ241246">
    <property type="protein sequence ID" value="ACY35952.1"/>
    <property type="molecule type" value="Genomic_DNA"/>
</dbReference>
<gene>
    <name evidence="1" type="ORF">CMP1-58</name>
</gene>
<protein>
    <submittedName>
        <fullName evidence="1">Uncharacterized protein</fullName>
    </submittedName>
</protein>
<organism evidence="1 2">
    <name type="scientific">Clavibacter phage CMP1</name>
    <dbReference type="NCBI Taxonomy" id="686439"/>
    <lineage>
        <taxon>Viruses</taxon>
        <taxon>Duplodnaviria</taxon>
        <taxon>Heunggongvirae</taxon>
        <taxon>Uroviricota</taxon>
        <taxon>Caudoviricetes</taxon>
        <taxon>Cimpunavirus</taxon>
        <taxon>Cimpunavirus CMP1</taxon>
    </lineage>
</organism>
<evidence type="ECO:0000313" key="2">
    <source>
        <dbReference type="Proteomes" id="UP000002628"/>
    </source>
</evidence>
<sequence length="124" mass="13984">MSEYAELPGFEPISSLSPIRDDQQVLLSRFTTTHEQKAQAIRYALELMATASLTMAQMRIEFSRGGPLVLFVEAHPEHVAGKKIMVADKTFMRALNGAEVHETIESEWRTLHEEVRQMVADGIL</sequence>
<name>D0U242_9CAUD</name>
<dbReference type="KEGG" id="vg:8684242"/>
<reference evidence="1 2" key="1">
    <citation type="journal article" date="2010" name="Microbiology">
        <title>The endolysins of bacteriophages CMP1 and CN77 are specific for the lysis of Clavibacter michiganensis strains.</title>
        <authorList>
            <person name="Wittmann J."/>
            <person name="Eichenlaub R."/>
            <person name="Dreiseikelmann B."/>
        </authorList>
    </citation>
    <scope>NUCLEOTIDE SEQUENCE [LARGE SCALE GENOMIC DNA]</scope>
</reference>